<dbReference type="GeneID" id="87830835"/>
<feature type="site" description="Lowers pKa of active site Tyr" evidence="4">
    <location>
        <position position="79"/>
    </location>
</feature>
<proteinExistence type="predicted"/>
<sequence>MSRDQLPSHFTLNTGAKIPAVGFGTWQAPSDVVERAVAEALACGYRHIDCASIYRNETGVGAGLRKSGVDRKDVFITGKLWNTKHAPSDVGAALDKTLADLGVEYLDLFLMHWPVAFRGGDKWFPLREDGQFDVVDIDPAETYRAMEKLLETGKVKAIGVSNFTRQRLEDLMQKTSVVPAVNQIEAHPYLQQPDLFSFCQSKSIQVVAYSPLGNNQTGEPRAVDDAVVQELSRETGIDGGQLLASWGIQRGTVVLPKSVTPSRIQSNLKVRKLPDDVFGKLTALERHKRFNTQERWGVDIFQEVGEEEARRIGESYAAENKQKFTV</sequence>
<name>A0AAN6YYZ4_9PEZI</name>
<dbReference type="Pfam" id="PF00248">
    <property type="entry name" value="Aldo_ket_red"/>
    <property type="match status" value="1"/>
</dbReference>
<evidence type="ECO:0000259" key="5">
    <source>
        <dbReference type="Pfam" id="PF00248"/>
    </source>
</evidence>
<dbReference type="EMBL" id="MU853260">
    <property type="protein sequence ID" value="KAK4118763.1"/>
    <property type="molecule type" value="Genomic_DNA"/>
</dbReference>
<gene>
    <name evidence="6" type="ORF">N657DRAFT_650957</name>
</gene>
<dbReference type="InterPro" id="IPR036812">
    <property type="entry name" value="NAD(P)_OxRdtase_dom_sf"/>
</dbReference>
<dbReference type="PRINTS" id="PR00069">
    <property type="entry name" value="ALDKETRDTASE"/>
</dbReference>
<dbReference type="PANTHER" id="PTHR11732">
    <property type="entry name" value="ALDO/KETO REDUCTASE"/>
    <property type="match status" value="1"/>
</dbReference>
<dbReference type="InterPro" id="IPR018170">
    <property type="entry name" value="Aldo/ket_reductase_CS"/>
</dbReference>
<protein>
    <submittedName>
        <fullName evidence="6">Aldo/keto reductase</fullName>
    </submittedName>
</protein>
<dbReference type="InterPro" id="IPR023210">
    <property type="entry name" value="NADP_OxRdtase_dom"/>
</dbReference>
<feature type="domain" description="NADP-dependent oxidoreductase" evidence="5">
    <location>
        <begin position="21"/>
        <end position="284"/>
    </location>
</feature>
<keyword evidence="7" id="KW-1185">Reference proteome</keyword>
<dbReference type="PROSITE" id="PS00063">
    <property type="entry name" value="ALDOKETO_REDUCTASE_3"/>
    <property type="match status" value="1"/>
</dbReference>
<organism evidence="6 7">
    <name type="scientific">Parathielavia appendiculata</name>
    <dbReference type="NCBI Taxonomy" id="2587402"/>
    <lineage>
        <taxon>Eukaryota</taxon>
        <taxon>Fungi</taxon>
        <taxon>Dikarya</taxon>
        <taxon>Ascomycota</taxon>
        <taxon>Pezizomycotina</taxon>
        <taxon>Sordariomycetes</taxon>
        <taxon>Sordariomycetidae</taxon>
        <taxon>Sordariales</taxon>
        <taxon>Chaetomiaceae</taxon>
        <taxon>Parathielavia</taxon>
    </lineage>
</organism>
<dbReference type="Gene3D" id="3.20.20.100">
    <property type="entry name" value="NADP-dependent oxidoreductase domain"/>
    <property type="match status" value="1"/>
</dbReference>
<evidence type="ECO:0000256" key="2">
    <source>
        <dbReference type="PIRSR" id="PIRSR000097-1"/>
    </source>
</evidence>
<dbReference type="FunFam" id="3.20.20.100:FF:000002">
    <property type="entry name" value="2,5-diketo-D-gluconic acid reductase A"/>
    <property type="match status" value="1"/>
</dbReference>
<evidence type="ECO:0000256" key="4">
    <source>
        <dbReference type="PIRSR" id="PIRSR000097-3"/>
    </source>
</evidence>
<feature type="active site" description="Proton donor" evidence="2">
    <location>
        <position position="54"/>
    </location>
</feature>
<dbReference type="RefSeq" id="XP_062642536.1">
    <property type="nucleotide sequence ID" value="XM_062794066.1"/>
</dbReference>
<dbReference type="AlphaFoldDB" id="A0AAN6YYZ4"/>
<comment type="caution">
    <text evidence="6">The sequence shown here is derived from an EMBL/GenBank/DDBJ whole genome shotgun (WGS) entry which is preliminary data.</text>
</comment>
<dbReference type="SUPFAM" id="SSF51430">
    <property type="entry name" value="NAD(P)-linked oxidoreductase"/>
    <property type="match status" value="1"/>
</dbReference>
<keyword evidence="1" id="KW-0560">Oxidoreductase</keyword>
<evidence type="ECO:0000313" key="6">
    <source>
        <dbReference type="EMBL" id="KAK4118763.1"/>
    </source>
</evidence>
<reference evidence="6" key="1">
    <citation type="journal article" date="2023" name="Mol. Phylogenet. Evol.">
        <title>Genome-scale phylogeny and comparative genomics of the fungal order Sordariales.</title>
        <authorList>
            <person name="Hensen N."/>
            <person name="Bonometti L."/>
            <person name="Westerberg I."/>
            <person name="Brannstrom I.O."/>
            <person name="Guillou S."/>
            <person name="Cros-Aarteil S."/>
            <person name="Calhoun S."/>
            <person name="Haridas S."/>
            <person name="Kuo A."/>
            <person name="Mondo S."/>
            <person name="Pangilinan J."/>
            <person name="Riley R."/>
            <person name="LaButti K."/>
            <person name="Andreopoulos B."/>
            <person name="Lipzen A."/>
            <person name="Chen C."/>
            <person name="Yan M."/>
            <person name="Daum C."/>
            <person name="Ng V."/>
            <person name="Clum A."/>
            <person name="Steindorff A."/>
            <person name="Ohm R.A."/>
            <person name="Martin F."/>
            <person name="Silar P."/>
            <person name="Natvig D.O."/>
            <person name="Lalanne C."/>
            <person name="Gautier V."/>
            <person name="Ament-Velasquez S.L."/>
            <person name="Kruys A."/>
            <person name="Hutchinson M.I."/>
            <person name="Powell A.J."/>
            <person name="Barry K."/>
            <person name="Miller A.N."/>
            <person name="Grigoriev I.V."/>
            <person name="Debuchy R."/>
            <person name="Gladieux P."/>
            <person name="Hiltunen Thoren M."/>
            <person name="Johannesson H."/>
        </authorList>
    </citation>
    <scope>NUCLEOTIDE SEQUENCE</scope>
    <source>
        <strain evidence="6">CBS 731.68</strain>
    </source>
</reference>
<reference evidence="6" key="2">
    <citation type="submission" date="2023-05" db="EMBL/GenBank/DDBJ databases">
        <authorList>
            <consortium name="Lawrence Berkeley National Laboratory"/>
            <person name="Steindorff A."/>
            <person name="Hensen N."/>
            <person name="Bonometti L."/>
            <person name="Westerberg I."/>
            <person name="Brannstrom I.O."/>
            <person name="Guillou S."/>
            <person name="Cros-Aarteil S."/>
            <person name="Calhoun S."/>
            <person name="Haridas S."/>
            <person name="Kuo A."/>
            <person name="Mondo S."/>
            <person name="Pangilinan J."/>
            <person name="Riley R."/>
            <person name="Labutti K."/>
            <person name="Andreopoulos B."/>
            <person name="Lipzen A."/>
            <person name="Chen C."/>
            <person name="Yanf M."/>
            <person name="Daum C."/>
            <person name="Ng V."/>
            <person name="Clum A."/>
            <person name="Ohm R."/>
            <person name="Martin F."/>
            <person name="Silar P."/>
            <person name="Natvig D."/>
            <person name="Lalanne C."/>
            <person name="Gautier V."/>
            <person name="Ament-Velasquez S.L."/>
            <person name="Kruys A."/>
            <person name="Hutchinson M.I."/>
            <person name="Powell A.J."/>
            <person name="Barry K."/>
            <person name="Miller A.N."/>
            <person name="Grigoriev I.V."/>
            <person name="Debuchy R."/>
            <person name="Gladieux P."/>
            <person name="Thoren M.H."/>
            <person name="Johannesson H."/>
        </authorList>
    </citation>
    <scope>NUCLEOTIDE SEQUENCE</scope>
    <source>
        <strain evidence="6">CBS 731.68</strain>
    </source>
</reference>
<dbReference type="PIRSF" id="PIRSF000097">
    <property type="entry name" value="AKR"/>
    <property type="match status" value="1"/>
</dbReference>
<evidence type="ECO:0000256" key="1">
    <source>
        <dbReference type="ARBA" id="ARBA00023002"/>
    </source>
</evidence>
<evidence type="ECO:0000313" key="7">
    <source>
        <dbReference type="Proteomes" id="UP001302602"/>
    </source>
</evidence>
<feature type="binding site" evidence="3">
    <location>
        <position position="112"/>
    </location>
    <ligand>
        <name>substrate</name>
    </ligand>
</feature>
<dbReference type="PROSITE" id="PS00798">
    <property type="entry name" value="ALDOKETO_REDUCTASE_1"/>
    <property type="match status" value="1"/>
</dbReference>
<dbReference type="Proteomes" id="UP001302602">
    <property type="component" value="Unassembled WGS sequence"/>
</dbReference>
<dbReference type="GO" id="GO:0016616">
    <property type="term" value="F:oxidoreductase activity, acting on the CH-OH group of donors, NAD or NADP as acceptor"/>
    <property type="evidence" value="ECO:0007669"/>
    <property type="project" value="UniProtKB-ARBA"/>
</dbReference>
<evidence type="ECO:0000256" key="3">
    <source>
        <dbReference type="PIRSR" id="PIRSR000097-2"/>
    </source>
</evidence>
<accession>A0AAN6YYZ4</accession>
<dbReference type="PROSITE" id="PS00062">
    <property type="entry name" value="ALDOKETO_REDUCTASE_2"/>
    <property type="match status" value="1"/>
</dbReference>
<dbReference type="InterPro" id="IPR020471">
    <property type="entry name" value="AKR"/>
</dbReference>